<feature type="chain" id="PRO_5046647766" description="Hemolysin type calcium-binding protein" evidence="1">
    <location>
        <begin position="29"/>
        <end position="281"/>
    </location>
</feature>
<accession>A0ABM7M924</accession>
<dbReference type="SUPFAM" id="SSF51120">
    <property type="entry name" value="beta-Roll"/>
    <property type="match status" value="1"/>
</dbReference>
<evidence type="ECO:0008006" key="4">
    <source>
        <dbReference type="Google" id="ProtNLM"/>
    </source>
</evidence>
<sequence>MLDKKRLLGGAAALGTIPALLTATPAHAATPGCYGDCQPGVVRGTGVIKYDTLPGYNDQVTVAITTGSVTVTNPAAPLTTGAGCTLITTHQARCGAATSTFRLSIRTLDGDDTITNATAIPSLIRAGDGNDHLTGGTADDELNGGLGADLIQGSTGTDTATYNENSTRLGIHADLDGATGDDGSTDDGPAGARDTIAADVENLTGTFHDDVLIGNTGPNVIHGTFGRDVVQGLGGADDLTATGNGTIDGGADTDHCTSDVRSTGTTPDTFVNCELTQVITP</sequence>
<name>A0ABM7M924_9ACTN</name>
<dbReference type="Pfam" id="PF00353">
    <property type="entry name" value="HemolysinCabind"/>
    <property type="match status" value="2"/>
</dbReference>
<keyword evidence="3" id="KW-1185">Reference proteome</keyword>
<feature type="signal peptide" evidence="1">
    <location>
        <begin position="1"/>
        <end position="28"/>
    </location>
</feature>
<dbReference type="Gene3D" id="2.150.10.10">
    <property type="entry name" value="Serralysin-like metalloprotease, C-terminal"/>
    <property type="match status" value="1"/>
</dbReference>
<reference evidence="2 3" key="1">
    <citation type="submission" date="2020-08" db="EMBL/GenBank/DDBJ databases">
        <title>Whole genome shotgun sequence of Actinoplanes ianthinogenes NBRC 13996.</title>
        <authorList>
            <person name="Komaki H."/>
            <person name="Tamura T."/>
        </authorList>
    </citation>
    <scope>NUCLEOTIDE SEQUENCE [LARGE SCALE GENOMIC DNA]</scope>
    <source>
        <strain evidence="2 3">NBRC 13996</strain>
    </source>
</reference>
<dbReference type="PRINTS" id="PR00313">
    <property type="entry name" value="CABNDNGRPT"/>
</dbReference>
<protein>
    <recommendedName>
        <fullName evidence="4">Hemolysin type calcium-binding protein</fullName>
    </recommendedName>
</protein>
<dbReference type="InterPro" id="IPR001343">
    <property type="entry name" value="Hemolysn_Ca-bd"/>
</dbReference>
<dbReference type="InterPro" id="IPR011049">
    <property type="entry name" value="Serralysin-like_metalloprot_C"/>
</dbReference>
<evidence type="ECO:0000313" key="2">
    <source>
        <dbReference type="EMBL" id="BCJ48121.1"/>
    </source>
</evidence>
<proteinExistence type="predicted"/>
<evidence type="ECO:0000256" key="1">
    <source>
        <dbReference type="SAM" id="SignalP"/>
    </source>
</evidence>
<keyword evidence="1" id="KW-0732">Signal</keyword>
<gene>
    <name evidence="2" type="ORF">Aiant_87780</name>
</gene>
<dbReference type="Proteomes" id="UP000676967">
    <property type="component" value="Chromosome"/>
</dbReference>
<organism evidence="2 3">
    <name type="scientific">Actinoplanes ianthinogenes</name>
    <dbReference type="NCBI Taxonomy" id="122358"/>
    <lineage>
        <taxon>Bacteria</taxon>
        <taxon>Bacillati</taxon>
        <taxon>Actinomycetota</taxon>
        <taxon>Actinomycetes</taxon>
        <taxon>Micromonosporales</taxon>
        <taxon>Micromonosporaceae</taxon>
        <taxon>Actinoplanes</taxon>
    </lineage>
</organism>
<evidence type="ECO:0000313" key="3">
    <source>
        <dbReference type="Proteomes" id="UP000676967"/>
    </source>
</evidence>
<dbReference type="EMBL" id="AP023356">
    <property type="protein sequence ID" value="BCJ48121.1"/>
    <property type="molecule type" value="Genomic_DNA"/>
</dbReference>
<dbReference type="RefSeq" id="WP_189330446.1">
    <property type="nucleotide sequence ID" value="NZ_AP023356.1"/>
</dbReference>